<dbReference type="InterPro" id="IPR036465">
    <property type="entry name" value="vWFA_dom_sf"/>
</dbReference>
<evidence type="ECO:0000256" key="6">
    <source>
        <dbReference type="ARBA" id="ARBA00022833"/>
    </source>
</evidence>
<dbReference type="WBParaSite" id="ACRNAN_scaffold2205.g10118.t1">
    <property type="protein sequence ID" value="ACRNAN_scaffold2205.g10118.t1"/>
    <property type="gene ID" value="ACRNAN_scaffold2205.g10118"/>
</dbReference>
<dbReference type="GO" id="GO:0000439">
    <property type="term" value="C:transcription factor TFIIH core complex"/>
    <property type="evidence" value="ECO:0007669"/>
    <property type="project" value="UniProtKB-UniRule"/>
</dbReference>
<dbReference type="Gene3D" id="3.40.50.410">
    <property type="entry name" value="von Willebrand factor, type A domain"/>
    <property type="match status" value="1"/>
</dbReference>
<keyword evidence="3 11" id="KW-0479">Metal-binding</keyword>
<dbReference type="Proteomes" id="UP000887540">
    <property type="component" value="Unplaced"/>
</dbReference>
<keyword evidence="7 11" id="KW-0805">Transcription regulation</keyword>
<keyword evidence="6 11" id="KW-0862">Zinc</keyword>
<protein>
    <recommendedName>
        <fullName evidence="11">General transcription factor IIH subunit 3</fullName>
    </recommendedName>
    <alternativeName>
        <fullName evidence="11">General transcription factor IIH polypeptide 3</fullName>
    </alternativeName>
</protein>
<evidence type="ECO:0000256" key="1">
    <source>
        <dbReference type="ARBA" id="ARBA00004123"/>
    </source>
</evidence>
<evidence type="ECO:0000313" key="13">
    <source>
        <dbReference type="WBParaSite" id="ACRNAN_scaffold2205.g10118.t1"/>
    </source>
</evidence>
<evidence type="ECO:0000256" key="8">
    <source>
        <dbReference type="ARBA" id="ARBA00023163"/>
    </source>
</evidence>
<keyword evidence="10 11" id="KW-0539">Nucleus</keyword>
<dbReference type="PANTHER" id="PTHR12831:SF0">
    <property type="entry name" value="GENERAL TRANSCRIPTION FACTOR IIH SUBUNIT 3"/>
    <property type="match status" value="1"/>
</dbReference>
<comment type="subunit">
    <text evidence="11">Part of a TFIID-containing RNA polymerase II pre-initiation complex that is composed of TBP and at least GTF2A1, GTF2A2, GTF2E1, GTF2E2, GTF2F1, GTF2H2, GTF2H3, GTF2H4, GTF2H5, GTF2B, TCEA1, ERCC2, ERCC3, TAF1, TAF2, TAF3, TAF4, TAF5, TAF6, TAF7, TAF8, TAF9, TAF10, TAF11, TAF12 and TAF13. Component of the 7-subunit TFIIH core complex composed of XPB/ERCC3, XPD/ERCC2, GTF2H1, GTF2H2, GTF2H3, GTF2H4 and GTF2H5, which is active in NER. The core complex associates with the 3-subunit CDK-activating kinase (CAK) module composed of CCNH/cyclin H, CDK7 and MNAT1 to form the 10-subunit holoenzyme (holo-TFIIH) active in transcription. Interacts with RARA; the interaction requires prior phosphorylation of RARA on 'Ser-369' which then enhances interaction of RARA with CDK7.</text>
</comment>
<keyword evidence="9 11" id="KW-0234">DNA repair</keyword>
<dbReference type="Pfam" id="PF03850">
    <property type="entry name" value="Tfb4"/>
    <property type="match status" value="1"/>
</dbReference>
<dbReference type="AlphaFoldDB" id="A0A914DA66"/>
<keyword evidence="8 11" id="KW-0804">Transcription</keyword>
<dbReference type="PANTHER" id="PTHR12831">
    <property type="entry name" value="TRANSCRIPTION INITIATION FACTOR IIH TFIIH , POLYPEPTIDE 3-RELATED"/>
    <property type="match status" value="1"/>
</dbReference>
<reference evidence="13" key="1">
    <citation type="submission" date="2022-11" db="UniProtKB">
        <authorList>
            <consortium name="WormBaseParasite"/>
        </authorList>
    </citation>
    <scope>IDENTIFICATION</scope>
</reference>
<evidence type="ECO:0000256" key="3">
    <source>
        <dbReference type="ARBA" id="ARBA00022723"/>
    </source>
</evidence>
<evidence type="ECO:0000256" key="11">
    <source>
        <dbReference type="RuleBase" id="RU368090"/>
    </source>
</evidence>
<proteinExistence type="inferred from homology"/>
<sequence length="145" mass="16021">MISLANDLSAEQNVLMNLFFAAHQHNIIVDVASLGDPIPILQQASDITAGTHMFIEKPELLLKDLMQNCLVNSSESHEVFNRSDPTIIDYRAACHCHHKLVQIGYVCSVCLTIQCVFTPICPTCNAIFSLPTTGPKKAKKRKKDA</sequence>
<comment type="function">
    <text evidence="11">Component of the general transcription and DNA repair factor IIH (TFIIH) core complex, which is involved in general and transcription-coupled nucleotide excision repair (NER) of damaged DNA and, when complexed to CAK, in RNA transcription by RNA polymerase II. In NER, TFIIH acts by opening DNA around the lesion to allow the excision of the damaged oligonucleotide and its replacement by a new DNA fragment. In transcription, TFIIH has an essential role in transcription initiation. When the pre-initiation complex (PIC) has been established, TFIIH is required for promoter opening and promoter escape. Phosphorylation of the C-terminal tail (CTD) of the largest subunit of RNA polymerase II by the kinase module CAK controls the initiation of transcription.</text>
</comment>
<evidence type="ECO:0000256" key="2">
    <source>
        <dbReference type="ARBA" id="ARBA00005273"/>
    </source>
</evidence>
<evidence type="ECO:0000256" key="7">
    <source>
        <dbReference type="ARBA" id="ARBA00023015"/>
    </source>
</evidence>
<keyword evidence="12" id="KW-1185">Reference proteome</keyword>
<comment type="subcellular location">
    <subcellularLocation>
        <location evidence="1 11">Nucleus</location>
    </subcellularLocation>
</comment>
<evidence type="ECO:0000256" key="10">
    <source>
        <dbReference type="ARBA" id="ARBA00023242"/>
    </source>
</evidence>
<dbReference type="GO" id="GO:0005675">
    <property type="term" value="C:transcription factor TFIIH holo complex"/>
    <property type="evidence" value="ECO:0007669"/>
    <property type="project" value="UniProtKB-UniRule"/>
</dbReference>
<dbReference type="InterPro" id="IPR004600">
    <property type="entry name" value="TFIIH_Tfb4/GTF2H3"/>
</dbReference>
<comment type="similarity">
    <text evidence="2 11">Belongs to the TFB4 family.</text>
</comment>
<evidence type="ECO:0000256" key="9">
    <source>
        <dbReference type="ARBA" id="ARBA00023204"/>
    </source>
</evidence>
<evidence type="ECO:0000313" key="12">
    <source>
        <dbReference type="Proteomes" id="UP000887540"/>
    </source>
</evidence>
<organism evidence="12 13">
    <name type="scientific">Acrobeloides nanus</name>
    <dbReference type="NCBI Taxonomy" id="290746"/>
    <lineage>
        <taxon>Eukaryota</taxon>
        <taxon>Metazoa</taxon>
        <taxon>Ecdysozoa</taxon>
        <taxon>Nematoda</taxon>
        <taxon>Chromadorea</taxon>
        <taxon>Rhabditida</taxon>
        <taxon>Tylenchina</taxon>
        <taxon>Cephalobomorpha</taxon>
        <taxon>Cephaloboidea</taxon>
        <taxon>Cephalobidae</taxon>
        <taxon>Acrobeloides</taxon>
    </lineage>
</organism>
<evidence type="ECO:0000256" key="4">
    <source>
        <dbReference type="ARBA" id="ARBA00022763"/>
    </source>
</evidence>
<evidence type="ECO:0000256" key="5">
    <source>
        <dbReference type="ARBA" id="ARBA00022771"/>
    </source>
</evidence>
<dbReference type="GO" id="GO:0006289">
    <property type="term" value="P:nucleotide-excision repair"/>
    <property type="evidence" value="ECO:0007669"/>
    <property type="project" value="UniProtKB-UniRule"/>
</dbReference>
<keyword evidence="4 11" id="KW-0227">DNA damage</keyword>
<dbReference type="GO" id="GO:0006355">
    <property type="term" value="P:regulation of DNA-templated transcription"/>
    <property type="evidence" value="ECO:0007669"/>
    <property type="project" value="InterPro"/>
</dbReference>
<keyword evidence="5 11" id="KW-0863">Zinc-finger</keyword>
<accession>A0A914DA66</accession>
<name>A0A914DA66_9BILA</name>
<dbReference type="GO" id="GO:0008270">
    <property type="term" value="F:zinc ion binding"/>
    <property type="evidence" value="ECO:0007669"/>
    <property type="project" value="UniProtKB-KW"/>
</dbReference>